<evidence type="ECO:0000313" key="6">
    <source>
        <dbReference type="Proteomes" id="UP000686327"/>
    </source>
</evidence>
<gene>
    <name evidence="5" type="ORF">KC222_03380</name>
</gene>
<evidence type="ECO:0000256" key="3">
    <source>
        <dbReference type="ARBA" id="ARBA00023163"/>
    </source>
</evidence>
<reference evidence="6" key="2">
    <citation type="submission" date="2023-07" db="EMBL/GenBank/DDBJ databases">
        <title>Cedecea davisae an AmpC producer and its therapeutic implications.</title>
        <authorList>
            <person name="Notter J."/>
        </authorList>
    </citation>
    <scope>NUCLEOTIDE SEQUENCE [LARGE SCALE GENOMIC DNA]</scope>
    <source>
        <strain evidence="6">1</strain>
    </source>
</reference>
<feature type="domain" description="HTH marR-type" evidence="4">
    <location>
        <begin position="27"/>
        <end position="160"/>
    </location>
</feature>
<keyword evidence="6" id="KW-1185">Reference proteome</keyword>
<comment type="caution">
    <text evidence="5">The sequence shown here is derived from an EMBL/GenBank/DDBJ whole genome shotgun (WGS) entry which is preliminary data.</text>
</comment>
<dbReference type="CDD" id="cd00090">
    <property type="entry name" value="HTH_ARSR"/>
    <property type="match status" value="1"/>
</dbReference>
<dbReference type="Proteomes" id="UP000686327">
    <property type="component" value="Unassembled WGS sequence"/>
</dbReference>
<dbReference type="Pfam" id="PF12802">
    <property type="entry name" value="MarR_2"/>
    <property type="match status" value="1"/>
</dbReference>
<dbReference type="PROSITE" id="PS50995">
    <property type="entry name" value="HTH_MARR_2"/>
    <property type="match status" value="1"/>
</dbReference>
<evidence type="ECO:0000256" key="2">
    <source>
        <dbReference type="ARBA" id="ARBA00023125"/>
    </source>
</evidence>
<dbReference type="InterPro" id="IPR011991">
    <property type="entry name" value="ArsR-like_HTH"/>
</dbReference>
<dbReference type="EMBL" id="JAGRYU010000005">
    <property type="protein sequence ID" value="MBU4681052.1"/>
    <property type="molecule type" value="Genomic_DNA"/>
</dbReference>
<proteinExistence type="predicted"/>
<keyword evidence="1" id="KW-0805">Transcription regulation</keyword>
<dbReference type="SMART" id="SM00347">
    <property type="entry name" value="HTH_MARR"/>
    <property type="match status" value="1"/>
</dbReference>
<keyword evidence="3" id="KW-0804">Transcription</keyword>
<name>A0ABS6DCY6_9ENTR</name>
<dbReference type="PANTHER" id="PTHR42756">
    <property type="entry name" value="TRANSCRIPTIONAL REGULATOR, MARR"/>
    <property type="match status" value="1"/>
</dbReference>
<evidence type="ECO:0000259" key="4">
    <source>
        <dbReference type="PROSITE" id="PS50995"/>
    </source>
</evidence>
<dbReference type="PANTHER" id="PTHR42756:SF1">
    <property type="entry name" value="TRANSCRIPTIONAL REPRESSOR OF EMRAB OPERON"/>
    <property type="match status" value="1"/>
</dbReference>
<keyword evidence="2" id="KW-0238">DNA-binding</keyword>
<accession>A0ABS6DCY6</accession>
<protein>
    <submittedName>
        <fullName evidence="5">MarR family transcriptional regulator</fullName>
    </submittedName>
</protein>
<sequence>MIIIKVTICRQELIMHEDKYDIAGFADRPLGMRLAMLVRLWRGIVDDAVAFTGLTQCSWTVLMQLSVAADKTTVTELARAQGIDLPPLTRTLAVLEKEGYVTRTPDEKDRRVKFISLTESGKQAIKAVSETVERCQLEVAQDIPQEQLEQFSQTVNQLAANMIKIR</sequence>
<evidence type="ECO:0000256" key="1">
    <source>
        <dbReference type="ARBA" id="ARBA00023015"/>
    </source>
</evidence>
<dbReference type="InterPro" id="IPR000835">
    <property type="entry name" value="HTH_MarR-typ"/>
</dbReference>
<organism evidence="5 6">
    <name type="scientific">Cedecea davisae</name>
    <dbReference type="NCBI Taxonomy" id="158484"/>
    <lineage>
        <taxon>Bacteria</taxon>
        <taxon>Pseudomonadati</taxon>
        <taxon>Pseudomonadota</taxon>
        <taxon>Gammaproteobacteria</taxon>
        <taxon>Enterobacterales</taxon>
        <taxon>Enterobacteriaceae</taxon>
        <taxon>Cedecea</taxon>
    </lineage>
</organism>
<reference evidence="5 6" key="1">
    <citation type="submission" date="2021-04" db="EMBL/GenBank/DDBJ databases">
        <authorList>
            <person name="Seiffert S.N."/>
        </authorList>
    </citation>
    <scope>NUCLEOTIDE SEQUENCE [LARGE SCALE GENOMIC DNA]</scope>
    <source>
        <strain evidence="5 6">1</strain>
    </source>
</reference>
<evidence type="ECO:0000313" key="5">
    <source>
        <dbReference type="EMBL" id="MBU4681052.1"/>
    </source>
</evidence>